<dbReference type="AlphaFoldDB" id="A0A6A3N623"/>
<evidence type="ECO:0008006" key="3">
    <source>
        <dbReference type="Google" id="ProtNLM"/>
    </source>
</evidence>
<dbReference type="Proteomes" id="UP000429607">
    <property type="component" value="Unassembled WGS sequence"/>
</dbReference>
<accession>A0A6A3N623</accession>
<evidence type="ECO:0000313" key="1">
    <source>
        <dbReference type="EMBL" id="KAE9040891.1"/>
    </source>
</evidence>
<comment type="caution">
    <text evidence="1">The sequence shown here is derived from an EMBL/GenBank/DDBJ whole genome shotgun (WGS) entry which is preliminary data.</text>
</comment>
<name>A0A6A3N623_9STRA</name>
<evidence type="ECO:0000313" key="2">
    <source>
        <dbReference type="Proteomes" id="UP000429607"/>
    </source>
</evidence>
<proteinExistence type="predicted"/>
<sequence length="87" mass="10024">MWAGRGRRDGARITNTSKHTGRMTAVLTIRADGEKLPILFVLRGKLGGRIETNEFEEYPEGHFYTVQENAWMDAVTRHFYVEKVVKI</sequence>
<organism evidence="1 2">
    <name type="scientific">Phytophthora rubi</name>
    <dbReference type="NCBI Taxonomy" id="129364"/>
    <lineage>
        <taxon>Eukaryota</taxon>
        <taxon>Sar</taxon>
        <taxon>Stramenopiles</taxon>
        <taxon>Oomycota</taxon>
        <taxon>Peronosporomycetes</taxon>
        <taxon>Peronosporales</taxon>
        <taxon>Peronosporaceae</taxon>
        <taxon>Phytophthora</taxon>
    </lineage>
</organism>
<gene>
    <name evidence="1" type="ORF">PR001_g6876</name>
</gene>
<protein>
    <recommendedName>
        <fullName evidence="3">DDE-1 domain-containing protein</fullName>
    </recommendedName>
</protein>
<reference evidence="1 2" key="1">
    <citation type="submission" date="2018-09" db="EMBL/GenBank/DDBJ databases">
        <title>Genomic investigation of the strawberry pathogen Phytophthora fragariae indicates pathogenicity is determined by transcriptional variation in three key races.</title>
        <authorList>
            <person name="Adams T.M."/>
            <person name="Armitage A.D."/>
            <person name="Sobczyk M.K."/>
            <person name="Bates H.J."/>
            <person name="Dunwell J.M."/>
            <person name="Nellist C.F."/>
            <person name="Harrison R.J."/>
        </authorList>
    </citation>
    <scope>NUCLEOTIDE SEQUENCE [LARGE SCALE GENOMIC DNA]</scope>
    <source>
        <strain evidence="1 2">SCRP249</strain>
    </source>
</reference>
<dbReference type="EMBL" id="QXFV01000331">
    <property type="protein sequence ID" value="KAE9040891.1"/>
    <property type="molecule type" value="Genomic_DNA"/>
</dbReference>